<dbReference type="Proteomes" id="UP000294802">
    <property type="component" value="Unassembled WGS sequence"/>
</dbReference>
<evidence type="ECO:0000313" key="2">
    <source>
        <dbReference type="Proteomes" id="UP000294802"/>
    </source>
</evidence>
<sequence>MVLKINSVEQFDNLLEEQDKFFLMKHSTTCPISLNAFDQYNNFLYERDMDGFYLTVQEARELSDYIAEQTGIRHESPQALYFVNKKVVWNASHSQITVHSLSAAEE</sequence>
<name>A0A4R6BW92_9STAP</name>
<reference evidence="1 2" key="1">
    <citation type="submission" date="2019-01" db="EMBL/GenBank/DDBJ databases">
        <title>Draft genome sequences of the type strains of six Macrococcus species.</title>
        <authorList>
            <person name="Mazhar S."/>
            <person name="Altermann E."/>
            <person name="Hill C."/>
            <person name="Mcauliffe O."/>
        </authorList>
    </citation>
    <scope>NUCLEOTIDE SEQUENCE [LARGE SCALE GENOMIC DNA]</scope>
    <source>
        <strain evidence="1 2">CCM4815</strain>
    </source>
</reference>
<gene>
    <name evidence="1" type="primary">ytxJ</name>
    <name evidence="1" type="ORF">ERX29_03135</name>
</gene>
<keyword evidence="2" id="KW-1185">Reference proteome</keyword>
<dbReference type="InterPro" id="IPR036249">
    <property type="entry name" value="Thioredoxin-like_sf"/>
</dbReference>
<proteinExistence type="predicted"/>
<dbReference type="InterPro" id="IPR022551">
    <property type="entry name" value="BrxC"/>
</dbReference>
<dbReference type="RefSeq" id="WP_133443228.1">
    <property type="nucleotide sequence ID" value="NZ_SCWB01000003.1"/>
</dbReference>
<dbReference type="Pfam" id="PF11009">
    <property type="entry name" value="BrxC"/>
    <property type="match status" value="1"/>
</dbReference>
<dbReference type="OrthoDB" id="677051at2"/>
<comment type="caution">
    <text evidence="1">The sequence shown here is derived from an EMBL/GenBank/DDBJ whole genome shotgun (WGS) entry which is preliminary data.</text>
</comment>
<protein>
    <submittedName>
        <fullName evidence="1">Bacillithiol system redox-active protein YtxJ</fullName>
    </submittedName>
</protein>
<dbReference type="AlphaFoldDB" id="A0A4R6BW92"/>
<organism evidence="1 2">
    <name type="scientific">Macrococcus lamae</name>
    <dbReference type="NCBI Taxonomy" id="198484"/>
    <lineage>
        <taxon>Bacteria</taxon>
        <taxon>Bacillati</taxon>
        <taxon>Bacillota</taxon>
        <taxon>Bacilli</taxon>
        <taxon>Bacillales</taxon>
        <taxon>Staphylococcaceae</taxon>
        <taxon>Macrococcus</taxon>
    </lineage>
</organism>
<accession>A0A4R6BW92</accession>
<dbReference type="NCBIfam" id="TIGR04019">
    <property type="entry name" value="B_thiol_YtxJ"/>
    <property type="match status" value="1"/>
</dbReference>
<dbReference type="SUPFAM" id="SSF52833">
    <property type="entry name" value="Thioredoxin-like"/>
    <property type="match status" value="1"/>
</dbReference>
<evidence type="ECO:0000313" key="1">
    <source>
        <dbReference type="EMBL" id="TDM12618.1"/>
    </source>
</evidence>
<dbReference type="Gene3D" id="3.40.30.10">
    <property type="entry name" value="Glutaredoxin"/>
    <property type="match status" value="1"/>
</dbReference>
<dbReference type="EMBL" id="SCWB01000003">
    <property type="protein sequence ID" value="TDM12618.1"/>
    <property type="molecule type" value="Genomic_DNA"/>
</dbReference>